<comment type="caution">
    <text evidence="2">The sequence shown here is derived from an EMBL/GenBank/DDBJ whole genome shotgun (WGS) entry which is preliminary data.</text>
</comment>
<evidence type="ECO:0000313" key="3">
    <source>
        <dbReference type="Proteomes" id="UP000283383"/>
    </source>
</evidence>
<dbReference type="Proteomes" id="UP000283383">
    <property type="component" value="Unassembled WGS sequence"/>
</dbReference>
<reference evidence="2 3" key="1">
    <citation type="journal article" date="2018" name="BMC Genomics">
        <title>Comparative genome analyses reveal sequence features reflecting distinct modes of host-adaptation between dicot and monocot powdery mildew.</title>
        <authorList>
            <person name="Wu Y."/>
            <person name="Ma X."/>
            <person name="Pan Z."/>
            <person name="Kale S.D."/>
            <person name="Song Y."/>
            <person name="King H."/>
            <person name="Zhang Q."/>
            <person name="Presley C."/>
            <person name="Deng X."/>
            <person name="Wei C.I."/>
            <person name="Xiao S."/>
        </authorList>
    </citation>
    <scope>NUCLEOTIDE SEQUENCE [LARGE SCALE GENOMIC DNA]</scope>
    <source>
        <strain evidence="2">UMSG3</strain>
    </source>
</reference>
<keyword evidence="2" id="KW-0808">Transferase</keyword>
<evidence type="ECO:0000313" key="2">
    <source>
        <dbReference type="EMBL" id="RKF79601.1"/>
    </source>
</evidence>
<organism evidence="2 3">
    <name type="scientific">Golovinomyces cichoracearum</name>
    <dbReference type="NCBI Taxonomy" id="62708"/>
    <lineage>
        <taxon>Eukaryota</taxon>
        <taxon>Fungi</taxon>
        <taxon>Dikarya</taxon>
        <taxon>Ascomycota</taxon>
        <taxon>Pezizomycotina</taxon>
        <taxon>Leotiomycetes</taxon>
        <taxon>Erysiphales</taxon>
        <taxon>Erysiphaceae</taxon>
        <taxon>Golovinomyces</taxon>
    </lineage>
</organism>
<accession>A0A420IYG0</accession>
<keyword evidence="3" id="KW-1185">Reference proteome</keyword>
<feature type="compositionally biased region" description="Polar residues" evidence="1">
    <location>
        <begin position="74"/>
        <end position="84"/>
    </location>
</feature>
<protein>
    <submittedName>
        <fullName evidence="2">Putative glycosyl transferase</fullName>
    </submittedName>
</protein>
<proteinExistence type="predicted"/>
<gene>
    <name evidence="2" type="ORF">GcM3_054019</name>
</gene>
<sequence>MYKYANIPSNQFAEDFQHFKQEHFSLSKKENLTNFRKYLRQNGVYISMQRFLPISKALANAIENDPPWPENDVENPNKSSPQTLSEPAKILEENISFMESVQSPITNEKLHRNSNTNKSLKQKPDVNFQPYLRVPCTLPTPYEMMDKVLNNPKTCGYSRELMALNRMYCEEYKYGGEPTESFVYKFNIFIDLVVKAELPLDSLTIAFSTNLKGMALGYYYSSCQGINLTIKELVKRFQDHFEDEEHRRNMLREWNAINLRAIFRKNLEKEKGLMFNEMVQRLRAVQRGLDIEYQTDSALRNKIIATCSDVPACEPAIVHPTSSIAALCDTIYAAIENNEAAIQAEKLNEMSSTYFTDRKYHDSNHPTKINPSAQHSQSIADHSSNQKRFSVCKKLGCWSDKLSLKERANARTKFSNTIRAYIQEYDAHGGETDDNKDLSGNIEALTLDINNYDINVDEWVPEPDLSLV</sequence>
<dbReference type="GO" id="GO:0016740">
    <property type="term" value="F:transferase activity"/>
    <property type="evidence" value="ECO:0007669"/>
    <property type="project" value="UniProtKB-KW"/>
</dbReference>
<dbReference type="EMBL" id="MCBQ01005416">
    <property type="protein sequence ID" value="RKF79601.1"/>
    <property type="molecule type" value="Genomic_DNA"/>
</dbReference>
<dbReference type="AlphaFoldDB" id="A0A420IYG0"/>
<feature type="region of interest" description="Disordered" evidence="1">
    <location>
        <begin position="63"/>
        <end position="84"/>
    </location>
</feature>
<evidence type="ECO:0000256" key="1">
    <source>
        <dbReference type="SAM" id="MobiDB-lite"/>
    </source>
</evidence>
<name>A0A420IYG0_9PEZI</name>